<gene>
    <name evidence="1" type="ORF">BDP27DRAFT_1438245</name>
</gene>
<sequence>MSLLPRPHARSRALSLDTGTRVSVDLGIPTVKSSLAPSISSYLPGENPSFSLLRGLLRVSSNASVSALPKGAALPAFPTLINIRASPKAPQKDNSSLQKAPAAVSYLLPQGLLDLTFKMSLHSVPDISLVDLILHGLLDPIPESLALYRNAVMQANQMNLLQIKLILRLEQG</sequence>
<keyword evidence="2" id="KW-1185">Reference proteome</keyword>
<dbReference type="EMBL" id="JADNRY010000920">
    <property type="protein sequence ID" value="KAF9024236.1"/>
    <property type="molecule type" value="Genomic_DNA"/>
</dbReference>
<dbReference type="Proteomes" id="UP000772434">
    <property type="component" value="Unassembled WGS sequence"/>
</dbReference>
<reference evidence="1" key="1">
    <citation type="submission" date="2020-11" db="EMBL/GenBank/DDBJ databases">
        <authorList>
            <consortium name="DOE Joint Genome Institute"/>
            <person name="Ahrendt S."/>
            <person name="Riley R."/>
            <person name="Andreopoulos W."/>
            <person name="Labutti K."/>
            <person name="Pangilinan J."/>
            <person name="Ruiz-Duenas F.J."/>
            <person name="Barrasa J.M."/>
            <person name="Sanchez-Garcia M."/>
            <person name="Camarero S."/>
            <person name="Miyauchi S."/>
            <person name="Serrano A."/>
            <person name="Linde D."/>
            <person name="Babiker R."/>
            <person name="Drula E."/>
            <person name="Ayuso-Fernandez I."/>
            <person name="Pacheco R."/>
            <person name="Padilla G."/>
            <person name="Ferreira P."/>
            <person name="Barriuso J."/>
            <person name="Kellner H."/>
            <person name="Castanera R."/>
            <person name="Alfaro M."/>
            <person name="Ramirez L."/>
            <person name="Pisabarro A.G."/>
            <person name="Kuo A."/>
            <person name="Tritt A."/>
            <person name="Lipzen A."/>
            <person name="He G."/>
            <person name="Yan M."/>
            <person name="Ng V."/>
            <person name="Cullen D."/>
            <person name="Martin F."/>
            <person name="Rosso M.-N."/>
            <person name="Henrissat B."/>
            <person name="Hibbett D."/>
            <person name="Martinez A.T."/>
            <person name="Grigoriev I.V."/>
        </authorList>
    </citation>
    <scope>NUCLEOTIDE SEQUENCE</scope>
    <source>
        <strain evidence="1">AH 40177</strain>
    </source>
</reference>
<evidence type="ECO:0000313" key="1">
    <source>
        <dbReference type="EMBL" id="KAF9024236.1"/>
    </source>
</evidence>
<proteinExistence type="predicted"/>
<evidence type="ECO:0000313" key="2">
    <source>
        <dbReference type="Proteomes" id="UP000772434"/>
    </source>
</evidence>
<accession>A0A9P5TVQ9</accession>
<comment type="caution">
    <text evidence="1">The sequence shown here is derived from an EMBL/GenBank/DDBJ whole genome shotgun (WGS) entry which is preliminary data.</text>
</comment>
<dbReference type="AlphaFoldDB" id="A0A9P5TVQ9"/>
<protein>
    <submittedName>
        <fullName evidence="1">Uncharacterized protein</fullName>
    </submittedName>
</protein>
<dbReference type="OrthoDB" id="3032557at2759"/>
<organism evidence="1 2">
    <name type="scientific">Rhodocollybia butyracea</name>
    <dbReference type="NCBI Taxonomy" id="206335"/>
    <lineage>
        <taxon>Eukaryota</taxon>
        <taxon>Fungi</taxon>
        <taxon>Dikarya</taxon>
        <taxon>Basidiomycota</taxon>
        <taxon>Agaricomycotina</taxon>
        <taxon>Agaricomycetes</taxon>
        <taxon>Agaricomycetidae</taxon>
        <taxon>Agaricales</taxon>
        <taxon>Marasmiineae</taxon>
        <taxon>Omphalotaceae</taxon>
        <taxon>Rhodocollybia</taxon>
    </lineage>
</organism>
<name>A0A9P5TVQ9_9AGAR</name>